<organism evidence="1 2">
    <name type="scientific">Candidatus Desulfatifera sulfidica</name>
    <dbReference type="NCBI Taxonomy" id="2841691"/>
    <lineage>
        <taxon>Bacteria</taxon>
        <taxon>Pseudomonadati</taxon>
        <taxon>Thermodesulfobacteriota</taxon>
        <taxon>Desulfobulbia</taxon>
        <taxon>Desulfobulbales</taxon>
        <taxon>Desulfobulbaceae</taxon>
        <taxon>Candidatus Desulfatifera</taxon>
    </lineage>
</organism>
<dbReference type="Gene3D" id="3.30.420.40">
    <property type="match status" value="1"/>
</dbReference>
<accession>A0A8J6N9G5</accession>
<dbReference type="InterPro" id="IPR043129">
    <property type="entry name" value="ATPase_NBD"/>
</dbReference>
<dbReference type="EMBL" id="JACNLK010000008">
    <property type="protein sequence ID" value="MBC8207664.1"/>
    <property type="molecule type" value="Genomic_DNA"/>
</dbReference>
<proteinExistence type="predicted"/>
<name>A0A8J6N9G5_9BACT</name>
<protein>
    <submittedName>
        <fullName evidence="1">tRNA (Adenosine(37)-N6)-threonylcarbamoyltransferase complex dimerization subunit type 1 TsaB</fullName>
    </submittedName>
</protein>
<evidence type="ECO:0000313" key="2">
    <source>
        <dbReference type="Proteomes" id="UP000599024"/>
    </source>
</evidence>
<reference evidence="1 2" key="1">
    <citation type="submission" date="2020-08" db="EMBL/GenBank/DDBJ databases">
        <title>Bridging the membrane lipid divide: bacteria of the FCB group superphylum have the potential to synthesize archaeal ether lipids.</title>
        <authorList>
            <person name="Villanueva L."/>
            <person name="Von Meijenfeldt F.A.B."/>
            <person name="Westbye A.B."/>
            <person name="Yadav S."/>
            <person name="Hopmans E.C."/>
            <person name="Dutilh B.E."/>
            <person name="Sinninghe Damste J.S."/>
        </authorList>
    </citation>
    <scope>NUCLEOTIDE SEQUENCE [LARGE SCALE GENOMIC DNA]</scope>
    <source>
        <strain evidence="1">NIOZ-UU81</strain>
    </source>
</reference>
<dbReference type="SUPFAM" id="SSF53067">
    <property type="entry name" value="Actin-like ATPase domain"/>
    <property type="match status" value="1"/>
</dbReference>
<evidence type="ECO:0000313" key="1">
    <source>
        <dbReference type="EMBL" id="MBC8207664.1"/>
    </source>
</evidence>
<comment type="caution">
    <text evidence="1">The sequence shown here is derived from an EMBL/GenBank/DDBJ whole genome shotgun (WGS) entry which is preliminary data.</text>
</comment>
<sequence length="127" mass="13254">MSADGPVILALDTATRCCAVALTTGNVTTGTILGRLSLNSRVTHSRRLLAAVDWLMLEAGLTWTDLDGPAPGLRPGRFFCAGFGLSPGKGLRAGAQLALFGGFTLGAFAQHVWCDASMSAGCRCRRN</sequence>
<dbReference type="AlphaFoldDB" id="A0A8J6N9G5"/>
<dbReference type="Proteomes" id="UP000599024">
    <property type="component" value="Unassembled WGS sequence"/>
</dbReference>
<gene>
    <name evidence="1" type="ORF">H8E79_00635</name>
</gene>
<feature type="non-terminal residue" evidence="1">
    <location>
        <position position="127"/>
    </location>
</feature>